<dbReference type="Pfam" id="PF04542">
    <property type="entry name" value="Sigma70_r2"/>
    <property type="match status" value="1"/>
</dbReference>
<keyword evidence="5" id="KW-0804">Transcription</keyword>
<feature type="domain" description="RNA polymerase sigma-70 region 4" evidence="7">
    <location>
        <begin position="133"/>
        <end position="180"/>
    </location>
</feature>
<comment type="similarity">
    <text evidence="1">Belongs to the sigma-70 factor family. ECF subfamily.</text>
</comment>
<evidence type="ECO:0000313" key="9">
    <source>
        <dbReference type="Proteomes" id="UP000679725"/>
    </source>
</evidence>
<dbReference type="InterPro" id="IPR007630">
    <property type="entry name" value="RNA_pol_sigma70_r4"/>
</dbReference>
<dbReference type="EMBL" id="CAJRAU010000014">
    <property type="protein sequence ID" value="CAG5074807.1"/>
    <property type="molecule type" value="Genomic_DNA"/>
</dbReference>
<comment type="caution">
    <text evidence="8">The sequence shown here is derived from an EMBL/GenBank/DDBJ whole genome shotgun (WGS) entry which is preliminary data.</text>
</comment>
<evidence type="ECO:0000256" key="3">
    <source>
        <dbReference type="ARBA" id="ARBA00023082"/>
    </source>
</evidence>
<proteinExistence type="inferred from homology"/>
<dbReference type="InterPro" id="IPR039425">
    <property type="entry name" value="RNA_pol_sigma-70-like"/>
</dbReference>
<keyword evidence="4" id="KW-0238">DNA-binding</keyword>
<evidence type="ECO:0000256" key="1">
    <source>
        <dbReference type="ARBA" id="ARBA00010641"/>
    </source>
</evidence>
<keyword evidence="9" id="KW-1185">Reference proteome</keyword>
<keyword evidence="3" id="KW-0731">Sigma factor</keyword>
<dbReference type="NCBIfam" id="TIGR02937">
    <property type="entry name" value="sigma70-ECF"/>
    <property type="match status" value="1"/>
</dbReference>
<dbReference type="CDD" id="cd06171">
    <property type="entry name" value="Sigma70_r4"/>
    <property type="match status" value="1"/>
</dbReference>
<dbReference type="InterPro" id="IPR007627">
    <property type="entry name" value="RNA_pol_sigma70_r2"/>
</dbReference>
<accession>A0ABM8UYR7</accession>
<dbReference type="InterPro" id="IPR014284">
    <property type="entry name" value="RNA_pol_sigma-70_dom"/>
</dbReference>
<evidence type="ECO:0000259" key="6">
    <source>
        <dbReference type="Pfam" id="PF04542"/>
    </source>
</evidence>
<evidence type="ECO:0000313" key="8">
    <source>
        <dbReference type="EMBL" id="CAG5074807.1"/>
    </source>
</evidence>
<evidence type="ECO:0000256" key="5">
    <source>
        <dbReference type="ARBA" id="ARBA00023163"/>
    </source>
</evidence>
<sequence length="192" mass="21809">MNRKSTFICENELVSLLKANDKAAFEYLYDHYAAGLFGTACRIIRDDNKVDDVMQDAFLKIWKKIACYDPDRGTLFTWMLNITRHTAIDSLRADAKFESNIDWDSVSESDLNAGATLVPLTSAIATDLKSFVDKLIPERKQLIELVYFDGYTHEEASEYLKLPLGTVKSRVRKALSELRQVFDIADNQVQAA</sequence>
<keyword evidence="2" id="KW-0805">Transcription regulation</keyword>
<dbReference type="Pfam" id="PF04545">
    <property type="entry name" value="Sigma70_r4"/>
    <property type="match status" value="1"/>
</dbReference>
<protein>
    <submittedName>
        <fullName evidence="8">ECF RNA polymerase sigma factor SigK</fullName>
    </submittedName>
</protein>
<dbReference type="Proteomes" id="UP000679725">
    <property type="component" value="Unassembled WGS sequence"/>
</dbReference>
<dbReference type="SUPFAM" id="SSF88659">
    <property type="entry name" value="Sigma3 and sigma4 domains of RNA polymerase sigma factors"/>
    <property type="match status" value="1"/>
</dbReference>
<evidence type="ECO:0000259" key="7">
    <source>
        <dbReference type="Pfam" id="PF04545"/>
    </source>
</evidence>
<name>A0ABM8UYR7_9BACT</name>
<gene>
    <name evidence="8" type="primary">sigK_4</name>
    <name evidence="8" type="ORF">DYBT9623_05495</name>
</gene>
<dbReference type="PANTHER" id="PTHR43133:SF62">
    <property type="entry name" value="RNA POLYMERASE SIGMA FACTOR SIGZ"/>
    <property type="match status" value="1"/>
</dbReference>
<dbReference type="Gene3D" id="1.10.10.10">
    <property type="entry name" value="Winged helix-like DNA-binding domain superfamily/Winged helix DNA-binding domain"/>
    <property type="match status" value="1"/>
</dbReference>
<dbReference type="InterPro" id="IPR013324">
    <property type="entry name" value="RNA_pol_sigma_r3/r4-like"/>
</dbReference>
<dbReference type="RefSeq" id="WP_215236714.1">
    <property type="nucleotide sequence ID" value="NZ_CAJRAU010000014.1"/>
</dbReference>
<feature type="domain" description="RNA polymerase sigma-70 region 2" evidence="6">
    <location>
        <begin position="28"/>
        <end position="95"/>
    </location>
</feature>
<evidence type="ECO:0000256" key="2">
    <source>
        <dbReference type="ARBA" id="ARBA00023015"/>
    </source>
</evidence>
<dbReference type="InterPro" id="IPR013325">
    <property type="entry name" value="RNA_pol_sigma_r2"/>
</dbReference>
<dbReference type="PANTHER" id="PTHR43133">
    <property type="entry name" value="RNA POLYMERASE ECF-TYPE SIGMA FACTO"/>
    <property type="match status" value="1"/>
</dbReference>
<reference evidence="8 9" key="1">
    <citation type="submission" date="2021-04" db="EMBL/GenBank/DDBJ databases">
        <authorList>
            <person name="Rodrigo-Torres L."/>
            <person name="Arahal R. D."/>
            <person name="Lucena T."/>
        </authorList>
    </citation>
    <scope>NUCLEOTIDE SEQUENCE [LARGE SCALE GENOMIC DNA]</scope>
    <source>
        <strain evidence="8 9">CECT 9623</strain>
    </source>
</reference>
<dbReference type="SUPFAM" id="SSF88946">
    <property type="entry name" value="Sigma2 domain of RNA polymerase sigma factors"/>
    <property type="match status" value="1"/>
</dbReference>
<dbReference type="Gene3D" id="1.10.1740.10">
    <property type="match status" value="1"/>
</dbReference>
<evidence type="ECO:0000256" key="4">
    <source>
        <dbReference type="ARBA" id="ARBA00023125"/>
    </source>
</evidence>
<organism evidence="8 9">
    <name type="scientific">Dyadobacter linearis</name>
    <dbReference type="NCBI Taxonomy" id="2823330"/>
    <lineage>
        <taxon>Bacteria</taxon>
        <taxon>Pseudomonadati</taxon>
        <taxon>Bacteroidota</taxon>
        <taxon>Cytophagia</taxon>
        <taxon>Cytophagales</taxon>
        <taxon>Spirosomataceae</taxon>
        <taxon>Dyadobacter</taxon>
    </lineage>
</organism>
<dbReference type="InterPro" id="IPR036388">
    <property type="entry name" value="WH-like_DNA-bd_sf"/>
</dbReference>